<feature type="region of interest" description="Disordered" evidence="1">
    <location>
        <begin position="25"/>
        <end position="84"/>
    </location>
</feature>
<feature type="compositionally biased region" description="Low complexity" evidence="1">
    <location>
        <begin position="25"/>
        <end position="47"/>
    </location>
</feature>
<gene>
    <name evidence="3" type="ORF">QJ043_06635</name>
</gene>
<accession>A0ABT6ZL26</accession>
<evidence type="ECO:0008006" key="5">
    <source>
        <dbReference type="Google" id="ProtNLM"/>
    </source>
</evidence>
<name>A0ABT6ZL26_9ACTN</name>
<feature type="signal peptide" evidence="2">
    <location>
        <begin position="1"/>
        <end position="26"/>
    </location>
</feature>
<feature type="compositionally biased region" description="Low complexity" evidence="1">
    <location>
        <begin position="67"/>
        <end position="77"/>
    </location>
</feature>
<comment type="caution">
    <text evidence="3">The sequence shown here is derived from an EMBL/GenBank/DDBJ whole genome shotgun (WGS) entry which is preliminary data.</text>
</comment>
<organism evidence="3 4">
    <name type="scientific">Kribbibacterium absianum</name>
    <dbReference type="NCBI Taxonomy" id="3044210"/>
    <lineage>
        <taxon>Bacteria</taxon>
        <taxon>Bacillati</taxon>
        <taxon>Actinomycetota</taxon>
        <taxon>Coriobacteriia</taxon>
        <taxon>Coriobacteriales</taxon>
        <taxon>Kribbibacteriaceae</taxon>
        <taxon>Kribbibacterium</taxon>
    </lineage>
</organism>
<proteinExistence type="predicted"/>
<evidence type="ECO:0000256" key="1">
    <source>
        <dbReference type="SAM" id="MobiDB-lite"/>
    </source>
</evidence>
<keyword evidence="4" id="KW-1185">Reference proteome</keyword>
<feature type="chain" id="PRO_5046037235" description="Lipoprotein" evidence="2">
    <location>
        <begin position="27"/>
        <end position="164"/>
    </location>
</feature>
<evidence type="ECO:0000313" key="4">
    <source>
        <dbReference type="Proteomes" id="UP001431693"/>
    </source>
</evidence>
<keyword evidence="2" id="KW-0732">Signal</keyword>
<dbReference type="EMBL" id="JASJEX010000003">
    <property type="protein sequence ID" value="MDJ1129751.1"/>
    <property type="molecule type" value="Genomic_DNA"/>
</dbReference>
<protein>
    <recommendedName>
        <fullName evidence="5">Lipoprotein</fullName>
    </recommendedName>
</protein>
<evidence type="ECO:0000256" key="2">
    <source>
        <dbReference type="SAM" id="SignalP"/>
    </source>
</evidence>
<reference evidence="3" key="1">
    <citation type="submission" date="2023-05" db="EMBL/GenBank/DDBJ databases">
        <title>[olsenella] sp. nov., isolated from a pig farm feces dump.</title>
        <authorList>
            <person name="Chang Y.-H."/>
        </authorList>
    </citation>
    <scope>NUCLEOTIDE SEQUENCE</scope>
    <source>
        <strain evidence="3">YH-ols2217</strain>
    </source>
</reference>
<dbReference type="Proteomes" id="UP001431693">
    <property type="component" value="Unassembled WGS sequence"/>
</dbReference>
<dbReference type="RefSeq" id="WP_283712871.1">
    <property type="nucleotide sequence ID" value="NZ_JASJEW010000002.1"/>
</dbReference>
<evidence type="ECO:0000313" key="3">
    <source>
        <dbReference type="EMBL" id="MDJ1129751.1"/>
    </source>
</evidence>
<dbReference type="PROSITE" id="PS51257">
    <property type="entry name" value="PROKAR_LIPOPROTEIN"/>
    <property type="match status" value="1"/>
</dbReference>
<sequence>MTVRVPAILASVLLALTLAGCGNAPASQPADDAAASETEDATATTLPDDLDSDQYGERGQGSAYLVTSSGSTEEGSSIDLKVNPSSSEAEVSVITDGVDADTPVWVYVDGAFCTKLEGASAHETLTLGGDAATTGQHSVQFVQYEGGDSSGAVTFYRVARYTVK</sequence>